<dbReference type="Proteomes" id="UP000775872">
    <property type="component" value="Unassembled WGS sequence"/>
</dbReference>
<dbReference type="Gene3D" id="1.25.10.50">
    <property type="match status" value="1"/>
</dbReference>
<name>A0A9P0ESQ8_9HYPO</name>
<dbReference type="OrthoDB" id="4538483at2759"/>
<gene>
    <name evidence="1" type="ORF">CSOL1703_00009069</name>
</gene>
<dbReference type="EMBL" id="CABFOC020000082">
    <property type="protein sequence ID" value="CAH0058585.1"/>
    <property type="molecule type" value="Genomic_DNA"/>
</dbReference>
<evidence type="ECO:0008006" key="3">
    <source>
        <dbReference type="Google" id="ProtNLM"/>
    </source>
</evidence>
<protein>
    <recommendedName>
        <fullName evidence="3">DNA mismatch repair protein HSM3 N-terminal domain-containing protein</fullName>
    </recommendedName>
</protein>
<organism evidence="1 2">
    <name type="scientific">Clonostachys solani</name>
    <dbReference type="NCBI Taxonomy" id="160281"/>
    <lineage>
        <taxon>Eukaryota</taxon>
        <taxon>Fungi</taxon>
        <taxon>Dikarya</taxon>
        <taxon>Ascomycota</taxon>
        <taxon>Pezizomycotina</taxon>
        <taxon>Sordariomycetes</taxon>
        <taxon>Hypocreomycetidae</taxon>
        <taxon>Hypocreales</taxon>
        <taxon>Bionectriaceae</taxon>
        <taxon>Clonostachys</taxon>
    </lineage>
</organism>
<reference evidence="1" key="1">
    <citation type="submission" date="2021-10" db="EMBL/GenBank/DDBJ databases">
        <authorList>
            <person name="Piombo E."/>
        </authorList>
    </citation>
    <scope>NUCLEOTIDE SEQUENCE</scope>
</reference>
<dbReference type="SUPFAM" id="SSF48371">
    <property type="entry name" value="ARM repeat"/>
    <property type="match status" value="1"/>
</dbReference>
<sequence>MSERIVPQPTMENVRISGLEELQAHLQELVYDHTLPFNAKLFDDVELQLTEDNIPPLLPSFLPSLTTILKSTTQDPTPCLTLTIKLLSPLSLARTLTVADPPSLITALQSPLPGANHLALAILHKGAATPSDAAILSTLPEVIEELVEAWLSTDNVGVAEKAAKVLGDLLEVDCDVVAPPPQPLASATDSTTQELVRRRRTPGYARLWKLIFGSRPILSLFPQYCSPSDERTTHQVTLSQGRLLRLLPRLAALNLDPLIDVSAPLIFGRESLLYWASLKMIDYDDVLVHLNLVDFFETLVSVMRVAETRSDIVDEEVGALIRTAAKNDTVLRAALRGLPDRTIEEEAEPLREYITKLFHGRIE</sequence>
<evidence type="ECO:0000313" key="2">
    <source>
        <dbReference type="Proteomes" id="UP000775872"/>
    </source>
</evidence>
<comment type="caution">
    <text evidence="1">The sequence shown here is derived from an EMBL/GenBank/DDBJ whole genome shotgun (WGS) entry which is preliminary data.</text>
</comment>
<keyword evidence="2" id="KW-1185">Reference proteome</keyword>
<dbReference type="InterPro" id="IPR016024">
    <property type="entry name" value="ARM-type_fold"/>
</dbReference>
<accession>A0A9P0ESQ8</accession>
<dbReference type="AlphaFoldDB" id="A0A9P0ESQ8"/>
<proteinExistence type="predicted"/>
<evidence type="ECO:0000313" key="1">
    <source>
        <dbReference type="EMBL" id="CAH0058585.1"/>
    </source>
</evidence>